<dbReference type="PROSITE" id="PS50112">
    <property type="entry name" value="PAS"/>
    <property type="match status" value="1"/>
</dbReference>
<feature type="domain" description="PAC" evidence="13">
    <location>
        <begin position="433"/>
        <end position="485"/>
    </location>
</feature>
<evidence type="ECO:0000256" key="5">
    <source>
        <dbReference type="ARBA" id="ARBA00022679"/>
    </source>
</evidence>
<keyword evidence="6 10" id="KW-0812">Transmembrane</keyword>
<comment type="subcellular location">
    <subcellularLocation>
        <location evidence="2">Membrane</location>
    </subcellularLocation>
</comment>
<evidence type="ECO:0000259" key="11">
    <source>
        <dbReference type="PROSITE" id="PS50109"/>
    </source>
</evidence>
<dbReference type="CDD" id="cd00082">
    <property type="entry name" value="HisKA"/>
    <property type="match status" value="1"/>
</dbReference>
<feature type="transmembrane region" description="Helical" evidence="10">
    <location>
        <begin position="27"/>
        <end position="45"/>
    </location>
</feature>
<dbReference type="Gene3D" id="3.30.450.20">
    <property type="entry name" value="PAS domain"/>
    <property type="match status" value="4"/>
</dbReference>
<dbReference type="PANTHER" id="PTHR43047:SF64">
    <property type="entry name" value="HISTIDINE KINASE CONTAINING CHEY-HOMOLOGOUS RECEIVER DOMAIN AND PAS DOMAIN-RELATED"/>
    <property type="match status" value="1"/>
</dbReference>
<dbReference type="PROSITE" id="PS50109">
    <property type="entry name" value="HIS_KIN"/>
    <property type="match status" value="1"/>
</dbReference>
<dbReference type="InterPro" id="IPR004358">
    <property type="entry name" value="Sig_transdc_His_kin-like_C"/>
</dbReference>
<dbReference type="InterPro" id="IPR042240">
    <property type="entry name" value="CHASE_sf"/>
</dbReference>
<keyword evidence="9 10" id="KW-0472">Membrane</keyword>
<dbReference type="Pfam" id="PF08447">
    <property type="entry name" value="PAS_3"/>
    <property type="match status" value="1"/>
</dbReference>
<evidence type="ECO:0000256" key="4">
    <source>
        <dbReference type="ARBA" id="ARBA00022553"/>
    </source>
</evidence>
<dbReference type="EC" id="2.7.13.3" evidence="3"/>
<dbReference type="GO" id="GO:0000155">
    <property type="term" value="F:phosphorelay sensor kinase activity"/>
    <property type="evidence" value="ECO:0007669"/>
    <property type="project" value="InterPro"/>
</dbReference>
<dbReference type="InterPro" id="IPR000700">
    <property type="entry name" value="PAS-assoc_C"/>
</dbReference>
<dbReference type="InterPro" id="IPR001610">
    <property type="entry name" value="PAC"/>
</dbReference>
<evidence type="ECO:0000256" key="2">
    <source>
        <dbReference type="ARBA" id="ARBA00004370"/>
    </source>
</evidence>
<dbReference type="InterPro" id="IPR003661">
    <property type="entry name" value="HisK_dim/P_dom"/>
</dbReference>
<dbReference type="SMART" id="SM00086">
    <property type="entry name" value="PAC"/>
    <property type="match status" value="4"/>
</dbReference>
<dbReference type="AlphaFoldDB" id="A0A6C2D5D4"/>
<keyword evidence="5" id="KW-0808">Transferase</keyword>
<organism evidence="15 16">
    <name type="scientific">Zoogloea oleivorans</name>
    <dbReference type="NCBI Taxonomy" id="1552750"/>
    <lineage>
        <taxon>Bacteria</taxon>
        <taxon>Pseudomonadati</taxon>
        <taxon>Pseudomonadota</taxon>
        <taxon>Betaproteobacteria</taxon>
        <taxon>Rhodocyclales</taxon>
        <taxon>Zoogloeaceae</taxon>
        <taxon>Zoogloea</taxon>
    </lineage>
</organism>
<evidence type="ECO:0000256" key="7">
    <source>
        <dbReference type="ARBA" id="ARBA00022777"/>
    </source>
</evidence>
<dbReference type="SUPFAM" id="SSF55874">
    <property type="entry name" value="ATPase domain of HSP90 chaperone/DNA topoisomerase II/histidine kinase"/>
    <property type="match status" value="1"/>
</dbReference>
<dbReference type="InterPro" id="IPR035965">
    <property type="entry name" value="PAS-like_dom_sf"/>
</dbReference>
<dbReference type="PROSITE" id="PS50113">
    <property type="entry name" value="PAC"/>
    <property type="match status" value="2"/>
</dbReference>
<keyword evidence="16" id="KW-1185">Reference proteome</keyword>
<evidence type="ECO:0000259" key="14">
    <source>
        <dbReference type="PROSITE" id="PS50839"/>
    </source>
</evidence>
<dbReference type="Gene3D" id="3.30.565.10">
    <property type="entry name" value="Histidine kinase-like ATPase, C-terminal domain"/>
    <property type="match status" value="1"/>
</dbReference>
<dbReference type="Pfam" id="PF00512">
    <property type="entry name" value="HisKA"/>
    <property type="match status" value="1"/>
</dbReference>
<evidence type="ECO:0000256" key="3">
    <source>
        <dbReference type="ARBA" id="ARBA00012438"/>
    </source>
</evidence>
<dbReference type="Pfam" id="PF08448">
    <property type="entry name" value="PAS_4"/>
    <property type="match status" value="1"/>
</dbReference>
<feature type="domain" description="PAS" evidence="12">
    <location>
        <begin position="486"/>
        <end position="530"/>
    </location>
</feature>
<accession>A0A6C2D5D4</accession>
<dbReference type="SUPFAM" id="SSF47384">
    <property type="entry name" value="Homodimeric domain of signal transducing histidine kinase"/>
    <property type="match status" value="1"/>
</dbReference>
<dbReference type="PROSITE" id="PS50839">
    <property type="entry name" value="CHASE"/>
    <property type="match status" value="1"/>
</dbReference>
<name>A0A6C2D5D4_9RHOO</name>
<dbReference type="SMART" id="SM00387">
    <property type="entry name" value="HATPase_c"/>
    <property type="match status" value="1"/>
</dbReference>
<feature type="domain" description="CHASE" evidence="14">
    <location>
        <begin position="159"/>
        <end position="221"/>
    </location>
</feature>
<feature type="domain" description="Histidine kinase" evidence="11">
    <location>
        <begin position="894"/>
        <end position="1125"/>
    </location>
</feature>
<dbReference type="InterPro" id="IPR013656">
    <property type="entry name" value="PAS_4"/>
</dbReference>
<dbReference type="CDD" id="cd00130">
    <property type="entry name" value="PAS"/>
    <property type="match status" value="2"/>
</dbReference>
<keyword evidence="4" id="KW-0597">Phosphoprotein</keyword>
<dbReference type="NCBIfam" id="TIGR00229">
    <property type="entry name" value="sensory_box"/>
    <property type="match status" value="2"/>
</dbReference>
<evidence type="ECO:0000256" key="8">
    <source>
        <dbReference type="ARBA" id="ARBA00022989"/>
    </source>
</evidence>
<dbReference type="PRINTS" id="PR00344">
    <property type="entry name" value="BCTRLSENSOR"/>
</dbReference>
<dbReference type="Pfam" id="PF02518">
    <property type="entry name" value="HATPase_c"/>
    <property type="match status" value="1"/>
</dbReference>
<dbReference type="InterPro" id="IPR000014">
    <property type="entry name" value="PAS"/>
</dbReference>
<dbReference type="Gene3D" id="1.10.287.130">
    <property type="match status" value="1"/>
</dbReference>
<dbReference type="SUPFAM" id="SSF55785">
    <property type="entry name" value="PYP-like sensor domain (PAS domain)"/>
    <property type="match status" value="4"/>
</dbReference>
<dbReference type="Pfam" id="PF13426">
    <property type="entry name" value="PAS_9"/>
    <property type="match status" value="1"/>
</dbReference>
<reference evidence="15 16" key="1">
    <citation type="submission" date="2019-01" db="EMBL/GenBank/DDBJ databases">
        <title>Zoogloea oleivorans genome sequencing and assembly.</title>
        <authorList>
            <person name="Tancsics A."/>
            <person name="Farkas M."/>
            <person name="Kriszt B."/>
            <person name="Maroti G."/>
            <person name="Horvath B."/>
        </authorList>
    </citation>
    <scope>NUCLEOTIDE SEQUENCE [LARGE SCALE GENOMIC DNA]</scope>
    <source>
        <strain evidence="15 16">Buc</strain>
    </source>
</reference>
<dbReference type="OrthoDB" id="9808408at2"/>
<dbReference type="InterPro" id="IPR006189">
    <property type="entry name" value="CHASE_dom"/>
</dbReference>
<evidence type="ECO:0000259" key="12">
    <source>
        <dbReference type="PROSITE" id="PS50112"/>
    </source>
</evidence>
<dbReference type="SMART" id="SM00388">
    <property type="entry name" value="HisKA"/>
    <property type="match status" value="1"/>
</dbReference>
<proteinExistence type="predicted"/>
<dbReference type="PANTHER" id="PTHR43047">
    <property type="entry name" value="TWO-COMPONENT HISTIDINE PROTEIN KINASE"/>
    <property type="match status" value="1"/>
</dbReference>
<evidence type="ECO:0000256" key="1">
    <source>
        <dbReference type="ARBA" id="ARBA00000085"/>
    </source>
</evidence>
<dbReference type="InterPro" id="IPR036890">
    <property type="entry name" value="HATPase_C_sf"/>
</dbReference>
<dbReference type="InterPro" id="IPR005467">
    <property type="entry name" value="His_kinase_dom"/>
</dbReference>
<keyword evidence="8 10" id="KW-1133">Transmembrane helix</keyword>
<dbReference type="SMART" id="SM00091">
    <property type="entry name" value="PAS"/>
    <property type="match status" value="4"/>
</dbReference>
<dbReference type="InterPro" id="IPR013655">
    <property type="entry name" value="PAS_fold_3"/>
</dbReference>
<evidence type="ECO:0000256" key="9">
    <source>
        <dbReference type="ARBA" id="ARBA00023136"/>
    </source>
</evidence>
<dbReference type="InterPro" id="IPR036097">
    <property type="entry name" value="HisK_dim/P_sf"/>
</dbReference>
<evidence type="ECO:0000256" key="6">
    <source>
        <dbReference type="ARBA" id="ARBA00022692"/>
    </source>
</evidence>
<dbReference type="EMBL" id="SDKK01000003">
    <property type="protein sequence ID" value="TYC61151.1"/>
    <property type="molecule type" value="Genomic_DNA"/>
</dbReference>
<evidence type="ECO:0000256" key="10">
    <source>
        <dbReference type="SAM" id="Phobius"/>
    </source>
</evidence>
<sequence>MSPSTASPSRIRLALWRASRLLRAQQHWSVIALGLGLLVTAWGWWHLSRHEAELDRVRHVAAADSLVHELNERLSKVDFILHGVAGLFGAQNLVERREFETYVAGLKPAGVLPEVLAIGLIRRVEVGRIAAIEALLSASYERDIHIYPRPDPARVKDVFPITYVWPLDSQTRDVIGFDGYSELSRRRAMTLAIQSGGMAMTSPVTLRALETGQSVRGVLLYRVASSVGDDLGALIGPEGLVGLGISVVTLFDSVSASSIAAYGLRVDDVTDGASVPVYGDGVQVTPEAVMRQIRFGDREWRLSVMVPPTAGEISASTVAAFGGVLASALVAFSLATLSGQQKRAEQIAKTMTGELRGSEKRFELAVSATDDGIWEWQAGVPGIFLSPRCDRLLGYPEGGLPRTVRGILRSMTQAVRHAFLEAFRRHSQGFGALDCVLPICRIDGSQGWFHLAGKSEFDATGRLLRIAGAASDVTELRRAQQAVIDSHARLDALYRHASLGMALVDGKGHYLQANEAFCRITGYSEEELLSSAGPPLSPPEYAGQDARAVVEACLGAPTQAYEKEFIRKNGVRVPVVVTTTAVCGSDGHRWVIVEDVTARKVEQQAIQEAHATNESLIEAMPDMLFQLDGGMRIIRYHAGSREDLSMPPEAFLGKRLDESLSPDMARRFGVAALAASHSGGVQRIEYASRRGGGERHFEARFRAVRTGGALAVIRDVTERKQAELALRESEARWQFALDGAGDGVWDWNTVTGKVFRSERWRQMLGYAEGELAEGIDDWAALVHPEDLTAVLAAQNAHLRGESPVFTHEVRLRCKNGDYKWILARGLVVERDEDGRPLRMIGTQTDIDQAKAREAQILDHNLNLAGLVAARTQDLQAAKEAAEAANEAKSDFLANMSHELRTPMHGVLSYARLGETRVAHAGHEKLRSYFHRIRISGERLLLLVNDLLDLAKFEAGRMVLDVGPVPLDALVQDLIHEFDALLHSRRQHLQFEQELDVPEIACDAIRIGQVVRNLLSNAVKFTPDGKGIHIRLVTTVLPDGRGGGDQEGVPAVSLSVSDEGVGIPPGELDAVFDKFVQSSRTRTGAGGTGLGLAICQEIVHAHRGRIMARNNAAGGAEFIVILPLGKAPERLVPALAAQGEME</sequence>
<dbReference type="SMART" id="SM01079">
    <property type="entry name" value="CHASE"/>
    <property type="match status" value="1"/>
</dbReference>
<protein>
    <recommendedName>
        <fullName evidence="3">histidine kinase</fullName>
        <ecNumber evidence="3">2.7.13.3</ecNumber>
    </recommendedName>
</protein>
<keyword evidence="7" id="KW-0418">Kinase</keyword>
<dbReference type="GO" id="GO:0016020">
    <property type="term" value="C:membrane"/>
    <property type="evidence" value="ECO:0007669"/>
    <property type="project" value="UniProtKB-SubCell"/>
</dbReference>
<comment type="catalytic activity">
    <reaction evidence="1">
        <text>ATP + protein L-histidine = ADP + protein N-phospho-L-histidine.</text>
        <dbReference type="EC" id="2.7.13.3"/>
    </reaction>
</comment>
<dbReference type="Proteomes" id="UP000389128">
    <property type="component" value="Unassembled WGS sequence"/>
</dbReference>
<feature type="domain" description="PAC" evidence="13">
    <location>
        <begin position="805"/>
        <end position="858"/>
    </location>
</feature>
<evidence type="ECO:0000313" key="15">
    <source>
        <dbReference type="EMBL" id="TYC61151.1"/>
    </source>
</evidence>
<comment type="caution">
    <text evidence="15">The sequence shown here is derived from an EMBL/GenBank/DDBJ whole genome shotgun (WGS) entry which is preliminary data.</text>
</comment>
<evidence type="ECO:0000259" key="13">
    <source>
        <dbReference type="PROSITE" id="PS50113"/>
    </source>
</evidence>
<dbReference type="Pfam" id="PF03924">
    <property type="entry name" value="CHASE"/>
    <property type="match status" value="1"/>
</dbReference>
<evidence type="ECO:0000313" key="16">
    <source>
        <dbReference type="Proteomes" id="UP000389128"/>
    </source>
</evidence>
<gene>
    <name evidence="15" type="ORF">ETQ85_03590</name>
</gene>
<dbReference type="InterPro" id="IPR003594">
    <property type="entry name" value="HATPase_dom"/>
</dbReference>
<dbReference type="Gene3D" id="3.30.450.350">
    <property type="entry name" value="CHASE domain"/>
    <property type="match status" value="1"/>
</dbReference>